<comment type="caution">
    <text evidence="1">The sequence shown here is derived from an EMBL/GenBank/DDBJ whole genome shotgun (WGS) entry which is preliminary data.</text>
</comment>
<organism evidence="1 2">
    <name type="scientific">Apiospora aurea</name>
    <dbReference type="NCBI Taxonomy" id="335848"/>
    <lineage>
        <taxon>Eukaryota</taxon>
        <taxon>Fungi</taxon>
        <taxon>Dikarya</taxon>
        <taxon>Ascomycota</taxon>
        <taxon>Pezizomycotina</taxon>
        <taxon>Sordariomycetes</taxon>
        <taxon>Xylariomycetidae</taxon>
        <taxon>Amphisphaeriales</taxon>
        <taxon>Apiosporaceae</taxon>
        <taxon>Apiospora</taxon>
    </lineage>
</organism>
<keyword evidence="2" id="KW-1185">Reference proteome</keyword>
<protein>
    <submittedName>
        <fullName evidence="1">Uncharacterized protein</fullName>
    </submittedName>
</protein>
<name>A0ABR1QZN8_9PEZI</name>
<evidence type="ECO:0000313" key="1">
    <source>
        <dbReference type="EMBL" id="KAK7968099.1"/>
    </source>
</evidence>
<dbReference type="EMBL" id="JAQQWE010000001">
    <property type="protein sequence ID" value="KAK7968099.1"/>
    <property type="molecule type" value="Genomic_DNA"/>
</dbReference>
<sequence>MICMSGLVTADRSAAGADLLLLFRLRDRFPWAADRFSPVWEELRRFNLLRSFLFMEWTGSNPFSRAFPALDSVAELSQLDLETNLLLADVGEELADLPLLFNKERDVESTLAVLHRVLHVIKLLGEANHVLLLALDRVDDANYGVSHALHAMQRKGAGKGAYTWIRDAGWLLLAIVSVEEGLDARLHAASDKMCVFCCSGGRAYTNCAPPRWQGEEDEEGKKEERELSIAKVDFGPSRENAASPTHAAYSGASYSDFQWC</sequence>
<dbReference type="RefSeq" id="XP_066707491.1">
    <property type="nucleotide sequence ID" value="XM_066838598.1"/>
</dbReference>
<dbReference type="Proteomes" id="UP001391051">
    <property type="component" value="Unassembled WGS sequence"/>
</dbReference>
<reference evidence="1 2" key="1">
    <citation type="submission" date="2023-01" db="EMBL/GenBank/DDBJ databases">
        <title>Analysis of 21 Apiospora genomes using comparative genomics revels a genus with tremendous synthesis potential of carbohydrate active enzymes and secondary metabolites.</title>
        <authorList>
            <person name="Sorensen T."/>
        </authorList>
    </citation>
    <scope>NUCLEOTIDE SEQUENCE [LARGE SCALE GENOMIC DNA]</scope>
    <source>
        <strain evidence="1 2">CBS 24483</strain>
    </source>
</reference>
<evidence type="ECO:0000313" key="2">
    <source>
        <dbReference type="Proteomes" id="UP001391051"/>
    </source>
</evidence>
<accession>A0ABR1QZN8</accession>
<dbReference type="GeneID" id="92071660"/>
<proteinExistence type="predicted"/>
<gene>
    <name evidence="1" type="ORF">PG986_002376</name>
</gene>